<dbReference type="InterPro" id="IPR039564">
    <property type="entry name" value="Peptidase_C39-like"/>
</dbReference>
<evidence type="ECO:0000259" key="1">
    <source>
        <dbReference type="Pfam" id="PF13529"/>
    </source>
</evidence>
<dbReference type="RefSeq" id="WP_307355056.1">
    <property type="nucleotide sequence ID" value="NZ_BAAACJ010000025.1"/>
</dbReference>
<reference evidence="2 3" key="1">
    <citation type="submission" date="2023-07" db="EMBL/GenBank/DDBJ databases">
        <title>Genomic Encyclopedia of Type Strains, Phase IV (KMG-IV): sequencing the most valuable type-strain genomes for metagenomic binning, comparative biology and taxonomic classification.</title>
        <authorList>
            <person name="Goeker M."/>
        </authorList>
    </citation>
    <scope>NUCLEOTIDE SEQUENCE [LARGE SCALE GENOMIC DNA]</scope>
    <source>
        <strain evidence="2 3">DSM 1400</strain>
    </source>
</reference>
<dbReference type="EMBL" id="JAUSWN010000003">
    <property type="protein sequence ID" value="MDQ0478872.1"/>
    <property type="molecule type" value="Genomic_DNA"/>
</dbReference>
<evidence type="ECO:0000313" key="3">
    <source>
        <dbReference type="Proteomes" id="UP001224418"/>
    </source>
</evidence>
<keyword evidence="3" id="KW-1185">Reference proteome</keyword>
<proteinExistence type="predicted"/>
<comment type="caution">
    <text evidence="2">The sequence shown here is derived from an EMBL/GenBank/DDBJ whole genome shotgun (WGS) entry which is preliminary data.</text>
</comment>
<organism evidence="2 3">
    <name type="scientific">Hathewaya limosa</name>
    <name type="common">Clostridium limosum</name>
    <dbReference type="NCBI Taxonomy" id="1536"/>
    <lineage>
        <taxon>Bacteria</taxon>
        <taxon>Bacillati</taxon>
        <taxon>Bacillota</taxon>
        <taxon>Clostridia</taxon>
        <taxon>Eubacteriales</taxon>
        <taxon>Clostridiaceae</taxon>
        <taxon>Hathewaya</taxon>
    </lineage>
</organism>
<evidence type="ECO:0000313" key="2">
    <source>
        <dbReference type="EMBL" id="MDQ0478872.1"/>
    </source>
</evidence>
<accession>A0ABU0JSG6</accession>
<name>A0ABU0JSG6_HATLI</name>
<dbReference type="Gene3D" id="3.90.70.10">
    <property type="entry name" value="Cysteine proteinases"/>
    <property type="match status" value="1"/>
</dbReference>
<dbReference type="Proteomes" id="UP001224418">
    <property type="component" value="Unassembled WGS sequence"/>
</dbReference>
<feature type="domain" description="Peptidase C39-like" evidence="1">
    <location>
        <begin position="38"/>
        <end position="174"/>
    </location>
</feature>
<gene>
    <name evidence="2" type="ORF">QOZ93_000600</name>
</gene>
<sequence length="209" mass="23180">MKKKSFIKVGFLLIIVLIVGSILAIQNCLIKYPRGNEKIPYYNQKDVRWGKKLYGKTDTIKNAGCGPTCLAMIISGITGRKDINPKIIADWSVENGHRAEGNGSYWSLMIKGGQAFGLNVENVSRKDTDKILKSLQEGKVIIVSVDKGKIASGGHFIVLRGITKKGKILMYDPNSILNSKKEWDSDIIFNESSTNGGEAGKPFWIFDKR</sequence>
<protein>
    <recommendedName>
        <fullName evidence="1">Peptidase C39-like domain-containing protein</fullName>
    </recommendedName>
</protein>
<dbReference type="Pfam" id="PF13529">
    <property type="entry name" value="Peptidase_C39_2"/>
    <property type="match status" value="1"/>
</dbReference>